<evidence type="ECO:0000313" key="2">
    <source>
        <dbReference type="Proteomes" id="UP001320706"/>
    </source>
</evidence>
<proteinExistence type="predicted"/>
<name>A0ACC3S9L9_9PEZI</name>
<sequence length="465" mass="51151">MSLSNIQASTPRAANATTAYDLVVVGFGTTGLSLATALADHDPNANILFLEKQSTFTWQPAHVLPENAVRTSFLRDLVTSRNPRSRFTFINYLHETDQLVQFTNLSQLAPSRLVMGNYFSWLAERVAEQGWVRYNSEVLRVKAAKNAQQQVSQWQVDVRDPSGHTWSIASKRVVLATGSKPRIPASLASPQFAGRVLHSSASAQLLDNLKDQTIAIVGSDQEAAEIFEHVQSAGAQHRVRATMFIPDSALRPEENNAFIQDIIDDRVPLSPNTTSIPPELRTRLASTSPSSQHPRVALHTIGKLYELQYAQKIRTPNPKDWRFQLQNCCSVVSAQPAEGGQLKLVTKNEKTGETRTSERAFDVVIAAGGYEHEPSPALISSISEAGLLEQRGRLTVDPEYRVNFRREALVPGCGLWCLGSLEEGKVRDDALGYAAERAHRCLKSVLAAVEKEGSGEARFGEVAML</sequence>
<dbReference type="Proteomes" id="UP001320706">
    <property type="component" value="Unassembled WGS sequence"/>
</dbReference>
<gene>
    <name evidence="1" type="ORF">M8818_005815</name>
</gene>
<reference evidence="1" key="1">
    <citation type="submission" date="2024-02" db="EMBL/GenBank/DDBJ databases">
        <title>Metagenome Assembled Genome of Zalaria obscura JY119.</title>
        <authorList>
            <person name="Vighnesh L."/>
            <person name="Jagadeeshwari U."/>
            <person name="Venkata Ramana C."/>
            <person name="Sasikala C."/>
        </authorList>
    </citation>
    <scope>NUCLEOTIDE SEQUENCE</scope>
    <source>
        <strain evidence="1">JY119</strain>
    </source>
</reference>
<comment type="caution">
    <text evidence="1">The sequence shown here is derived from an EMBL/GenBank/DDBJ whole genome shotgun (WGS) entry which is preliminary data.</text>
</comment>
<organism evidence="1 2">
    <name type="scientific">Zalaria obscura</name>
    <dbReference type="NCBI Taxonomy" id="2024903"/>
    <lineage>
        <taxon>Eukaryota</taxon>
        <taxon>Fungi</taxon>
        <taxon>Dikarya</taxon>
        <taxon>Ascomycota</taxon>
        <taxon>Pezizomycotina</taxon>
        <taxon>Dothideomycetes</taxon>
        <taxon>Dothideomycetidae</taxon>
        <taxon>Dothideales</taxon>
        <taxon>Zalariaceae</taxon>
        <taxon>Zalaria</taxon>
    </lineage>
</organism>
<protein>
    <submittedName>
        <fullName evidence="1">Uncharacterized protein</fullName>
    </submittedName>
</protein>
<evidence type="ECO:0000313" key="1">
    <source>
        <dbReference type="EMBL" id="KAK8202286.1"/>
    </source>
</evidence>
<accession>A0ACC3S9L9</accession>
<dbReference type="EMBL" id="JAMKPW020000033">
    <property type="protein sequence ID" value="KAK8202286.1"/>
    <property type="molecule type" value="Genomic_DNA"/>
</dbReference>
<keyword evidence="2" id="KW-1185">Reference proteome</keyword>